<dbReference type="AlphaFoldDB" id="A0A498R327"/>
<evidence type="ECO:0000256" key="1">
    <source>
        <dbReference type="ARBA" id="ARBA00005854"/>
    </source>
</evidence>
<accession>A0A498R327</accession>
<evidence type="ECO:0000256" key="2">
    <source>
        <dbReference type="ARBA" id="ARBA00023002"/>
    </source>
</evidence>
<dbReference type="EMBL" id="UPPP01000059">
    <property type="protein sequence ID" value="VBB05864.1"/>
    <property type="molecule type" value="Genomic_DNA"/>
</dbReference>
<feature type="domain" description="D-isomer specific 2-hydroxyacid dehydrogenase catalytic" evidence="5">
    <location>
        <begin position="7"/>
        <end position="311"/>
    </location>
</feature>
<organism evidence="7 8">
    <name type="scientific">Lucifera butyrica</name>
    <dbReference type="NCBI Taxonomy" id="1351585"/>
    <lineage>
        <taxon>Bacteria</taxon>
        <taxon>Bacillati</taxon>
        <taxon>Bacillota</taxon>
        <taxon>Negativicutes</taxon>
        <taxon>Veillonellales</taxon>
        <taxon>Veillonellaceae</taxon>
        <taxon>Lucifera</taxon>
    </lineage>
</organism>
<dbReference type="GO" id="GO:0051287">
    <property type="term" value="F:NAD binding"/>
    <property type="evidence" value="ECO:0007669"/>
    <property type="project" value="InterPro"/>
</dbReference>
<dbReference type="InterPro" id="IPR006139">
    <property type="entry name" value="D-isomer_2_OHA_DH_cat_dom"/>
</dbReference>
<dbReference type="SUPFAM" id="SSF51735">
    <property type="entry name" value="NAD(P)-binding Rossmann-fold domains"/>
    <property type="match status" value="1"/>
</dbReference>
<dbReference type="Gene3D" id="3.40.50.720">
    <property type="entry name" value="NAD(P)-binding Rossmann-like Domain"/>
    <property type="match status" value="2"/>
</dbReference>
<keyword evidence="2 4" id="KW-0560">Oxidoreductase</keyword>
<dbReference type="GO" id="GO:0016616">
    <property type="term" value="F:oxidoreductase activity, acting on the CH-OH group of donors, NAD or NADP as acceptor"/>
    <property type="evidence" value="ECO:0007669"/>
    <property type="project" value="InterPro"/>
</dbReference>
<comment type="similarity">
    <text evidence="1 4">Belongs to the D-isomer specific 2-hydroxyacid dehydrogenase family.</text>
</comment>
<keyword evidence="3" id="KW-0520">NAD</keyword>
<evidence type="ECO:0000256" key="4">
    <source>
        <dbReference type="RuleBase" id="RU003719"/>
    </source>
</evidence>
<gene>
    <name evidence="7" type="ORF">LUCI_1075</name>
</gene>
<evidence type="ECO:0000259" key="6">
    <source>
        <dbReference type="Pfam" id="PF02826"/>
    </source>
</evidence>
<dbReference type="PANTHER" id="PTHR43333">
    <property type="entry name" value="2-HACID_DH_C DOMAIN-CONTAINING PROTEIN"/>
    <property type="match status" value="1"/>
</dbReference>
<dbReference type="Pfam" id="PF00389">
    <property type="entry name" value="2-Hacid_dh"/>
    <property type="match status" value="1"/>
</dbReference>
<dbReference type="CDD" id="cd05300">
    <property type="entry name" value="2-Hacid_dh_1"/>
    <property type="match status" value="1"/>
</dbReference>
<dbReference type="RefSeq" id="WP_122626828.1">
    <property type="nucleotide sequence ID" value="NZ_UPPP01000059.1"/>
</dbReference>
<dbReference type="Pfam" id="PF02826">
    <property type="entry name" value="2-Hacid_dh_C"/>
    <property type="match status" value="1"/>
</dbReference>
<evidence type="ECO:0000313" key="8">
    <source>
        <dbReference type="Proteomes" id="UP000277811"/>
    </source>
</evidence>
<reference evidence="7 8" key="1">
    <citation type="submission" date="2018-06" db="EMBL/GenBank/DDBJ databases">
        <authorList>
            <person name="Strepis N."/>
        </authorList>
    </citation>
    <scope>NUCLEOTIDE SEQUENCE [LARGE SCALE GENOMIC DNA]</scope>
    <source>
        <strain evidence="7">LUCI</strain>
    </source>
</reference>
<proteinExistence type="inferred from homology"/>
<dbReference type="PANTHER" id="PTHR43333:SF1">
    <property type="entry name" value="D-ISOMER SPECIFIC 2-HYDROXYACID DEHYDROGENASE NAD-BINDING DOMAIN-CONTAINING PROTEIN"/>
    <property type="match status" value="1"/>
</dbReference>
<dbReference type="InterPro" id="IPR006140">
    <property type="entry name" value="D-isomer_DH_NAD-bd"/>
</dbReference>
<dbReference type="OrthoDB" id="9805416at2"/>
<evidence type="ECO:0008006" key="9">
    <source>
        <dbReference type="Google" id="ProtNLM"/>
    </source>
</evidence>
<protein>
    <recommendedName>
        <fullName evidence="9">D-isomer specific 2-hydroxyacid dehydrogenases signature 3</fullName>
    </recommendedName>
</protein>
<evidence type="ECO:0000259" key="5">
    <source>
        <dbReference type="Pfam" id="PF00389"/>
    </source>
</evidence>
<feature type="domain" description="D-isomer specific 2-hydroxyacid dehydrogenase NAD-binding" evidence="6">
    <location>
        <begin position="107"/>
        <end position="280"/>
    </location>
</feature>
<keyword evidence="8" id="KW-1185">Reference proteome</keyword>
<evidence type="ECO:0000256" key="3">
    <source>
        <dbReference type="ARBA" id="ARBA00023027"/>
    </source>
</evidence>
<dbReference type="Proteomes" id="UP000277811">
    <property type="component" value="Unassembled WGS sequence"/>
</dbReference>
<sequence>MSPALNILVLNHLSARHIDAIQNVAPNANIICSTPEQAGESIQDTEILLAWGYMDIRPLVAAAPNLKWVHALTAGVEGLLFPELQQSDIIITNSKGIHGIPVSEHVLSLLLAFTRGINLFIRQQQNKTWERVRTDELYEKTIGIIGLGSIGREIAKKAKCLGMHVLATKRTLTNEIFVDKLLPPEQLPELLAAADVVVVALPLIEETRGLFTLEHFRAMKRSAYFINIARGPVVCQQDLITALQQELIRGAGLDVFEQEPLAADNPLWEMPNVIITPHVAALSPFYLDRAIKLFAEDLARYCQGREVSNRIDKMKGY</sequence>
<name>A0A498R327_9FIRM</name>
<dbReference type="InterPro" id="IPR036291">
    <property type="entry name" value="NAD(P)-bd_dom_sf"/>
</dbReference>
<evidence type="ECO:0000313" key="7">
    <source>
        <dbReference type="EMBL" id="VBB05864.1"/>
    </source>
</evidence>
<dbReference type="SUPFAM" id="SSF52283">
    <property type="entry name" value="Formate/glycerate dehydrogenase catalytic domain-like"/>
    <property type="match status" value="1"/>
</dbReference>